<proteinExistence type="inferred from homology"/>
<feature type="region of interest" description="Disordered" evidence="4">
    <location>
        <begin position="198"/>
        <end position="230"/>
    </location>
</feature>
<sequence length="230" mass="24799">MASMVSILLRCSLLVLLLVQSTHSSVTSKAKNAIAEGHKHPHPSSSSTYIVLTNHLAKPSKFDTLERWYASILGKNSNRIRYTYGTVMHGAPAPGVSRVYKDRLYHTQTTRSPWFMGLHDDFGAWPDADFGDGVIIGFVDSGIWPERASFSDAGVSPVRSTWRGQCVDAPGFNASLCSNKLVGAKSFITVDELDAGGLADSSPRDIDGHGTHVSSTAAGSEWPPPPNSQE</sequence>
<evidence type="ECO:0000256" key="2">
    <source>
        <dbReference type="ARBA" id="ARBA00022729"/>
    </source>
</evidence>
<evidence type="ECO:0000313" key="6">
    <source>
        <dbReference type="EMBL" id="EMS62255.1"/>
    </source>
</evidence>
<keyword evidence="6" id="KW-0378">Hydrolase</keyword>
<dbReference type="Gene3D" id="3.40.50.200">
    <property type="entry name" value="Peptidase S8/S53 domain"/>
    <property type="match status" value="1"/>
</dbReference>
<feature type="chain" id="PRO_5010837671" evidence="5">
    <location>
        <begin position="25"/>
        <end position="230"/>
    </location>
</feature>
<gene>
    <name evidence="6" type="ORF">TRIUR3_05140</name>
</gene>
<organism evidence="6">
    <name type="scientific">Triticum urartu</name>
    <name type="common">Red wild einkorn</name>
    <name type="synonym">Crithodium urartu</name>
    <dbReference type="NCBI Taxonomy" id="4572"/>
    <lineage>
        <taxon>Eukaryota</taxon>
        <taxon>Viridiplantae</taxon>
        <taxon>Streptophyta</taxon>
        <taxon>Embryophyta</taxon>
        <taxon>Tracheophyta</taxon>
        <taxon>Spermatophyta</taxon>
        <taxon>Magnoliopsida</taxon>
        <taxon>Liliopsida</taxon>
        <taxon>Poales</taxon>
        <taxon>Poaceae</taxon>
        <taxon>BOP clade</taxon>
        <taxon>Pooideae</taxon>
        <taxon>Triticodae</taxon>
        <taxon>Triticeae</taxon>
        <taxon>Triticinae</taxon>
        <taxon>Triticum</taxon>
    </lineage>
</organism>
<protein>
    <submittedName>
        <fullName evidence="6">Subtilisin-like protease</fullName>
    </submittedName>
</protein>
<evidence type="ECO:0000256" key="4">
    <source>
        <dbReference type="SAM" id="MobiDB-lite"/>
    </source>
</evidence>
<comment type="similarity">
    <text evidence="1 3">Belongs to the peptidase S8 family.</text>
</comment>
<evidence type="ECO:0000256" key="1">
    <source>
        <dbReference type="ARBA" id="ARBA00011073"/>
    </source>
</evidence>
<dbReference type="GO" id="GO:0004252">
    <property type="term" value="F:serine-type endopeptidase activity"/>
    <property type="evidence" value="ECO:0007669"/>
    <property type="project" value="InterPro"/>
</dbReference>
<evidence type="ECO:0000256" key="5">
    <source>
        <dbReference type="SAM" id="SignalP"/>
    </source>
</evidence>
<reference evidence="6" key="1">
    <citation type="journal article" date="2013" name="Nature">
        <title>Draft genome of the wheat A-genome progenitor Triticum urartu.</title>
        <authorList>
            <person name="Ling H.Q."/>
            <person name="Zhao S."/>
            <person name="Liu D."/>
            <person name="Wang J."/>
            <person name="Sun H."/>
            <person name="Zhang C."/>
            <person name="Fan H."/>
            <person name="Li D."/>
            <person name="Dong L."/>
            <person name="Tao Y."/>
            <person name="Gao C."/>
            <person name="Wu H."/>
            <person name="Li Y."/>
            <person name="Cui Y."/>
            <person name="Guo X."/>
            <person name="Zheng S."/>
            <person name="Wang B."/>
            <person name="Yu K."/>
            <person name="Liang Q."/>
            <person name="Yang W."/>
            <person name="Lou X."/>
            <person name="Chen J."/>
            <person name="Feng M."/>
            <person name="Jian J."/>
            <person name="Zhang X."/>
            <person name="Luo G."/>
            <person name="Jiang Y."/>
            <person name="Liu J."/>
            <person name="Wang Z."/>
            <person name="Sha Y."/>
            <person name="Zhang B."/>
            <person name="Wu H."/>
            <person name="Tang D."/>
            <person name="Shen Q."/>
            <person name="Xue P."/>
            <person name="Zou S."/>
            <person name="Wang X."/>
            <person name="Liu X."/>
            <person name="Wang F."/>
            <person name="Yang Y."/>
            <person name="An X."/>
            <person name="Dong Z."/>
            <person name="Zhang K."/>
            <person name="Zhang X."/>
            <person name="Luo M.C."/>
            <person name="Dvorak J."/>
            <person name="Tong Y."/>
            <person name="Wang J."/>
            <person name="Yang H."/>
            <person name="Li Z."/>
            <person name="Wang D."/>
            <person name="Zhang A."/>
            <person name="Wang J."/>
        </authorList>
    </citation>
    <scope>NUCLEOTIDE SEQUENCE</scope>
</reference>
<dbReference type="PANTHER" id="PTHR10795">
    <property type="entry name" value="PROPROTEIN CONVERTASE SUBTILISIN/KEXIN"/>
    <property type="match status" value="1"/>
</dbReference>
<dbReference type="PRINTS" id="PR00723">
    <property type="entry name" value="SUBTILISIN"/>
</dbReference>
<comment type="caution">
    <text evidence="3">Lacks conserved residue(s) required for the propagation of feature annotation.</text>
</comment>
<dbReference type="InterPro" id="IPR015500">
    <property type="entry name" value="Peptidase_S8_subtilisin-rel"/>
</dbReference>
<name>M8ABX0_TRIUA</name>
<dbReference type="eggNOG" id="ENOG502QPQR">
    <property type="taxonomic scope" value="Eukaryota"/>
</dbReference>
<dbReference type="InterPro" id="IPR045051">
    <property type="entry name" value="SBT"/>
</dbReference>
<dbReference type="InterPro" id="IPR022398">
    <property type="entry name" value="Peptidase_S8_His-AS"/>
</dbReference>
<dbReference type="OMA" id="RLARTHY"/>
<dbReference type="STRING" id="4572.M8ABX0"/>
<evidence type="ECO:0000256" key="3">
    <source>
        <dbReference type="PROSITE-ProRule" id="PRU01240"/>
    </source>
</evidence>
<dbReference type="SUPFAM" id="SSF52743">
    <property type="entry name" value="Subtilisin-like"/>
    <property type="match status" value="1"/>
</dbReference>
<dbReference type="PROSITE" id="PS00137">
    <property type="entry name" value="SUBTILASE_HIS"/>
    <property type="match status" value="1"/>
</dbReference>
<dbReference type="InterPro" id="IPR036852">
    <property type="entry name" value="Peptidase_S8/S53_dom_sf"/>
</dbReference>
<keyword evidence="6" id="KW-0645">Protease</keyword>
<dbReference type="AlphaFoldDB" id="M8ABX0"/>
<dbReference type="EMBL" id="KD084794">
    <property type="protein sequence ID" value="EMS62255.1"/>
    <property type="molecule type" value="Genomic_DNA"/>
</dbReference>
<dbReference type="PROSITE" id="PS51892">
    <property type="entry name" value="SUBTILASE"/>
    <property type="match status" value="1"/>
</dbReference>
<dbReference type="GO" id="GO:0006508">
    <property type="term" value="P:proteolysis"/>
    <property type="evidence" value="ECO:0007669"/>
    <property type="project" value="UniProtKB-KW"/>
</dbReference>
<accession>M8ABX0</accession>
<keyword evidence="2 5" id="KW-0732">Signal</keyword>
<feature type="signal peptide" evidence="5">
    <location>
        <begin position="1"/>
        <end position="24"/>
    </location>
</feature>